<name>A0AAV7XXC8_9NEOP</name>
<evidence type="ECO:0008006" key="9">
    <source>
        <dbReference type="Google" id="ProtNLM"/>
    </source>
</evidence>
<dbReference type="Proteomes" id="UP001075354">
    <property type="component" value="Chromosome 1"/>
</dbReference>
<dbReference type="PANTHER" id="PTHR10353:SF36">
    <property type="entry name" value="LP05116P"/>
    <property type="match status" value="1"/>
</dbReference>
<dbReference type="AlphaFoldDB" id="A0AAV7XXC8"/>
<feature type="chain" id="PRO_5043854767" description="Myrosinase 1-like" evidence="6">
    <location>
        <begin position="16"/>
        <end position="518"/>
    </location>
</feature>
<dbReference type="GO" id="GO:0005975">
    <property type="term" value="P:carbohydrate metabolic process"/>
    <property type="evidence" value="ECO:0007669"/>
    <property type="project" value="InterPro"/>
</dbReference>
<protein>
    <recommendedName>
        <fullName evidence="9">Myrosinase 1-like</fullName>
    </recommendedName>
</protein>
<reference evidence="7" key="1">
    <citation type="submission" date="2022-12" db="EMBL/GenBank/DDBJ databases">
        <title>Chromosome-level genome assembly of the bean flower thrips Megalurothrips usitatus.</title>
        <authorList>
            <person name="Ma L."/>
            <person name="Liu Q."/>
            <person name="Li H."/>
            <person name="Cai W."/>
        </authorList>
    </citation>
    <scope>NUCLEOTIDE SEQUENCE</scope>
    <source>
        <strain evidence="7">Cailab_2022a</strain>
    </source>
</reference>
<keyword evidence="6" id="KW-0732">Signal</keyword>
<feature type="region of interest" description="Disordered" evidence="5">
    <location>
        <begin position="322"/>
        <end position="342"/>
    </location>
</feature>
<feature type="region of interest" description="Disordered" evidence="5">
    <location>
        <begin position="473"/>
        <end position="496"/>
    </location>
</feature>
<dbReference type="InterPro" id="IPR017853">
    <property type="entry name" value="GH"/>
</dbReference>
<dbReference type="SUPFAM" id="SSF51445">
    <property type="entry name" value="(Trans)glycosidases"/>
    <property type="match status" value="1"/>
</dbReference>
<comment type="caution">
    <text evidence="7">The sequence shown here is derived from an EMBL/GenBank/DDBJ whole genome shotgun (WGS) entry which is preliminary data.</text>
</comment>
<dbReference type="InterPro" id="IPR001360">
    <property type="entry name" value="Glyco_hydro_1"/>
</dbReference>
<organism evidence="7 8">
    <name type="scientific">Megalurothrips usitatus</name>
    <name type="common">bean blossom thrips</name>
    <dbReference type="NCBI Taxonomy" id="439358"/>
    <lineage>
        <taxon>Eukaryota</taxon>
        <taxon>Metazoa</taxon>
        <taxon>Ecdysozoa</taxon>
        <taxon>Arthropoda</taxon>
        <taxon>Hexapoda</taxon>
        <taxon>Insecta</taxon>
        <taxon>Pterygota</taxon>
        <taxon>Neoptera</taxon>
        <taxon>Paraneoptera</taxon>
        <taxon>Thysanoptera</taxon>
        <taxon>Terebrantia</taxon>
        <taxon>Thripoidea</taxon>
        <taxon>Thripidae</taxon>
        <taxon>Megalurothrips</taxon>
    </lineage>
</organism>
<evidence type="ECO:0000313" key="8">
    <source>
        <dbReference type="Proteomes" id="UP001075354"/>
    </source>
</evidence>
<keyword evidence="8" id="KW-1185">Reference proteome</keyword>
<dbReference type="PRINTS" id="PR00131">
    <property type="entry name" value="GLHYDRLASE1"/>
</dbReference>
<evidence type="ECO:0000256" key="6">
    <source>
        <dbReference type="SAM" id="SignalP"/>
    </source>
</evidence>
<dbReference type="PANTHER" id="PTHR10353">
    <property type="entry name" value="GLYCOSYL HYDROLASE"/>
    <property type="match status" value="1"/>
</dbReference>
<evidence type="ECO:0000256" key="2">
    <source>
        <dbReference type="ARBA" id="ARBA00022801"/>
    </source>
</evidence>
<evidence type="ECO:0000256" key="1">
    <source>
        <dbReference type="ARBA" id="ARBA00010838"/>
    </source>
</evidence>
<evidence type="ECO:0000256" key="3">
    <source>
        <dbReference type="ARBA" id="ARBA00023295"/>
    </source>
</evidence>
<sequence>MKLFALLLTLAAARGLPAADKGDTYTLPKDFLLGGGISTYQAEGAWDAEGKGLSVLDHGYHVENRTPNGDVAADAYNRYAEDIDIASEIGFNVFRFSISWPRIFPNGRNSSINDAGVQHYHKVLDKLIEKRMQPVVTLFHFDHPQALEDEFGGWLGDEMPDVFAAYADFAFKTYGSKVKHWLTVNEASWYCAHLGEALLYPKTYTTTETQNKCLKNSIIAHAKAHEIYDSKYRHSQQGMVGFGAGPQFFRAANLSSAEDIALAQLTNEAKGIGLTVDAVVFGDFPEAAKKDRNISFTDEEKQLIKGRVDFLGINVYGGTSVNASEGGPDEGSGMHPGGFGDKDSQWVMREMPKWIKDRYERDGRELPIFITENGVHGDGEDGAGTSPLDDWEERAVYCSAFLRELVAGVNQDGTRVIGYTLWSFIDTFEFRAFSNWGVVHVDFASGSLNRTKKASWTFFQRVMETRAVPLVEKGSAPFQPSGPSSTTTPSSTTPSGSAAYRSSLVLAAAAVMLQMWSQ</sequence>
<evidence type="ECO:0000256" key="4">
    <source>
        <dbReference type="RuleBase" id="RU003690"/>
    </source>
</evidence>
<evidence type="ECO:0000313" key="7">
    <source>
        <dbReference type="EMBL" id="KAJ1531400.1"/>
    </source>
</evidence>
<feature type="compositionally biased region" description="Low complexity" evidence="5">
    <location>
        <begin position="481"/>
        <end position="496"/>
    </location>
</feature>
<comment type="similarity">
    <text evidence="1 4">Belongs to the glycosyl hydrolase 1 family.</text>
</comment>
<evidence type="ECO:0000256" key="5">
    <source>
        <dbReference type="SAM" id="MobiDB-lite"/>
    </source>
</evidence>
<proteinExistence type="inferred from homology"/>
<keyword evidence="2" id="KW-0378">Hydrolase</keyword>
<keyword evidence="3" id="KW-0326">Glycosidase</keyword>
<feature type="signal peptide" evidence="6">
    <location>
        <begin position="1"/>
        <end position="15"/>
    </location>
</feature>
<gene>
    <name evidence="7" type="ORF">ONE63_000081</name>
</gene>
<dbReference type="Gene3D" id="3.20.20.80">
    <property type="entry name" value="Glycosidases"/>
    <property type="match status" value="1"/>
</dbReference>
<accession>A0AAV7XXC8</accession>
<dbReference type="Pfam" id="PF00232">
    <property type="entry name" value="Glyco_hydro_1"/>
    <property type="match status" value="1"/>
</dbReference>
<dbReference type="EMBL" id="JAPTSV010000001">
    <property type="protein sequence ID" value="KAJ1531400.1"/>
    <property type="molecule type" value="Genomic_DNA"/>
</dbReference>
<dbReference type="GO" id="GO:0008422">
    <property type="term" value="F:beta-glucosidase activity"/>
    <property type="evidence" value="ECO:0007669"/>
    <property type="project" value="TreeGrafter"/>
</dbReference>